<dbReference type="EMBL" id="CP159837">
    <property type="protein sequence ID" value="XCM39659.1"/>
    <property type="molecule type" value="Genomic_DNA"/>
</dbReference>
<dbReference type="AlphaFoldDB" id="A0AAU8JK59"/>
<accession>A0AAU8JK59</accession>
<name>A0AAU8JK59_9CYAN</name>
<sequence length="422" mass="47230">MQNIQPNIQNLRQIISEYHWLDLAESVSIAASAIGTLAGALSGQVVYAAAPLTVALSLNLANRYRLDENTEQYTKAAISDVRNVVESLYTALPENDQPQMDFQALQKSIYHLQKVTERLENKALTEDDWQMVNVRFLTLQESLEKLTQSIGNSQFIPPAIQRSEAGEISGKNAGEIREVALANYSELEQRIGQLEQKNHEVIKPYLQRLTQTLQQLKQDQSLGKVRKKIQALSEEIKQRTVVQVEVETLTQQLETIAAQQAQLNQQFLELPAPPVPVDISSIEVAIAQISEDLTTTKTQTSKRFKRILGTLNALEGQINQLQQLSHNLQSSVEKVTEDLDHLSDAANVENLENILNQVSAELAEVQDKINSLTPPFNPAPLEEQLQELSALIKQQSPEPTQFLTKEDIAPLVAAIKKLQKRK</sequence>
<organism evidence="2">
    <name type="scientific">Planktothricoides raciborskii GIHE-MW2</name>
    <dbReference type="NCBI Taxonomy" id="2792601"/>
    <lineage>
        <taxon>Bacteria</taxon>
        <taxon>Bacillati</taxon>
        <taxon>Cyanobacteriota</taxon>
        <taxon>Cyanophyceae</taxon>
        <taxon>Oscillatoriophycideae</taxon>
        <taxon>Oscillatoriales</taxon>
        <taxon>Oscillatoriaceae</taxon>
        <taxon>Planktothricoides</taxon>
    </lineage>
</organism>
<dbReference type="RefSeq" id="WP_054467458.1">
    <property type="nucleotide sequence ID" value="NZ_CP159837.1"/>
</dbReference>
<evidence type="ECO:0000256" key="1">
    <source>
        <dbReference type="SAM" id="Coils"/>
    </source>
</evidence>
<protein>
    <recommendedName>
        <fullName evidence="3">Chromosome partition protein Smc</fullName>
    </recommendedName>
</protein>
<feature type="coiled-coil region" evidence="1">
    <location>
        <begin position="304"/>
        <end position="368"/>
    </location>
</feature>
<evidence type="ECO:0008006" key="3">
    <source>
        <dbReference type="Google" id="ProtNLM"/>
    </source>
</evidence>
<keyword evidence="1" id="KW-0175">Coiled coil</keyword>
<proteinExistence type="predicted"/>
<dbReference type="Gene3D" id="1.20.1480.30">
    <property type="entry name" value="Designed four-helix bundle protein"/>
    <property type="match status" value="1"/>
</dbReference>
<gene>
    <name evidence="2" type="ORF">ABWT76_002603</name>
</gene>
<evidence type="ECO:0000313" key="2">
    <source>
        <dbReference type="EMBL" id="XCM39659.1"/>
    </source>
</evidence>
<reference evidence="2" key="1">
    <citation type="submission" date="2024-07" db="EMBL/GenBank/DDBJ databases">
        <authorList>
            <person name="Kim Y.J."/>
            <person name="Jeong J.Y."/>
        </authorList>
    </citation>
    <scope>NUCLEOTIDE SEQUENCE</scope>
    <source>
        <strain evidence="2">GIHE-MW2</strain>
    </source>
</reference>